<name>A0A388LLB3_CHABU</name>
<feature type="chain" id="PRO_5017479694" evidence="1">
    <location>
        <begin position="31"/>
        <end position="212"/>
    </location>
</feature>
<organism evidence="2 3">
    <name type="scientific">Chara braunii</name>
    <name type="common">Braun's stonewort</name>
    <dbReference type="NCBI Taxonomy" id="69332"/>
    <lineage>
        <taxon>Eukaryota</taxon>
        <taxon>Viridiplantae</taxon>
        <taxon>Streptophyta</taxon>
        <taxon>Charophyceae</taxon>
        <taxon>Charales</taxon>
        <taxon>Characeae</taxon>
        <taxon>Chara</taxon>
    </lineage>
</organism>
<evidence type="ECO:0000256" key="1">
    <source>
        <dbReference type="SAM" id="SignalP"/>
    </source>
</evidence>
<dbReference type="Gramene" id="GBG83109">
    <property type="protein sequence ID" value="GBG83109"/>
    <property type="gene ID" value="CBR_g36727"/>
</dbReference>
<comment type="caution">
    <text evidence="2">The sequence shown here is derived from an EMBL/GenBank/DDBJ whole genome shotgun (WGS) entry which is preliminary data.</text>
</comment>
<keyword evidence="3" id="KW-1185">Reference proteome</keyword>
<dbReference type="AlphaFoldDB" id="A0A388LLB3"/>
<reference evidence="2 3" key="1">
    <citation type="journal article" date="2018" name="Cell">
        <title>The Chara Genome: Secondary Complexity and Implications for Plant Terrestrialization.</title>
        <authorList>
            <person name="Nishiyama T."/>
            <person name="Sakayama H."/>
            <person name="Vries J.D."/>
            <person name="Buschmann H."/>
            <person name="Saint-Marcoux D."/>
            <person name="Ullrich K.K."/>
            <person name="Haas F.B."/>
            <person name="Vanderstraeten L."/>
            <person name="Becker D."/>
            <person name="Lang D."/>
            <person name="Vosolsobe S."/>
            <person name="Rombauts S."/>
            <person name="Wilhelmsson P.K.I."/>
            <person name="Janitza P."/>
            <person name="Kern R."/>
            <person name="Heyl A."/>
            <person name="Rumpler F."/>
            <person name="Villalobos L.I.A.C."/>
            <person name="Clay J.M."/>
            <person name="Skokan R."/>
            <person name="Toyoda A."/>
            <person name="Suzuki Y."/>
            <person name="Kagoshima H."/>
            <person name="Schijlen E."/>
            <person name="Tajeshwar N."/>
            <person name="Catarino B."/>
            <person name="Hetherington A.J."/>
            <person name="Saltykova A."/>
            <person name="Bonnot C."/>
            <person name="Breuninger H."/>
            <person name="Symeonidi A."/>
            <person name="Radhakrishnan G.V."/>
            <person name="Van Nieuwerburgh F."/>
            <person name="Deforce D."/>
            <person name="Chang C."/>
            <person name="Karol K.G."/>
            <person name="Hedrich R."/>
            <person name="Ulvskov P."/>
            <person name="Glockner G."/>
            <person name="Delwiche C.F."/>
            <person name="Petrasek J."/>
            <person name="Van de Peer Y."/>
            <person name="Friml J."/>
            <person name="Beilby M."/>
            <person name="Dolan L."/>
            <person name="Kohara Y."/>
            <person name="Sugano S."/>
            <person name="Fujiyama A."/>
            <person name="Delaux P.-M."/>
            <person name="Quint M."/>
            <person name="TheiBen G."/>
            <person name="Hagemann M."/>
            <person name="Harholt J."/>
            <person name="Dunand C."/>
            <person name="Zachgo S."/>
            <person name="Langdale J."/>
            <person name="Maumus F."/>
            <person name="Straeten D.V.D."/>
            <person name="Gould S.B."/>
            <person name="Rensing S.A."/>
        </authorList>
    </citation>
    <scope>NUCLEOTIDE SEQUENCE [LARGE SCALE GENOMIC DNA]</scope>
    <source>
        <strain evidence="2 3">S276</strain>
    </source>
</reference>
<dbReference type="EMBL" id="BFEA01000429">
    <property type="protein sequence ID" value="GBG83109.1"/>
    <property type="molecule type" value="Genomic_DNA"/>
</dbReference>
<proteinExistence type="predicted"/>
<accession>A0A388LLB3</accession>
<dbReference type="PANTHER" id="PTHR38847">
    <property type="match status" value="1"/>
</dbReference>
<evidence type="ECO:0000313" key="2">
    <source>
        <dbReference type="EMBL" id="GBG83109.1"/>
    </source>
</evidence>
<feature type="signal peptide" evidence="1">
    <location>
        <begin position="1"/>
        <end position="30"/>
    </location>
</feature>
<gene>
    <name evidence="2" type="ORF">CBR_g36727</name>
</gene>
<sequence length="212" mass="23084">MARSSHTMSAMAVWLAMAVLLLNAVAHIDAQDAPPDVSIEGVTFEGTGCDESNTVHDVSVDKKAVTFMFRNFTAILGIRHESYCHIQLKLQSTNGWELVSAETIGRGFADLGDLVVGSHRLTSYISGLTRKSKASKSTTQIRGPFTDDYEVSEHFEQLGYGVMAKSARTCLEPNAVNIKSFLKVKGPKGAKGVMSVDSTDTQVAIKLVWRRC</sequence>
<keyword evidence="1" id="KW-0732">Signal</keyword>
<dbReference type="Pfam" id="PF14273">
    <property type="entry name" value="DUF4360"/>
    <property type="match status" value="1"/>
</dbReference>
<dbReference type="Proteomes" id="UP000265515">
    <property type="component" value="Unassembled WGS sequence"/>
</dbReference>
<dbReference type="STRING" id="69332.A0A388LLB3"/>
<protein>
    <submittedName>
        <fullName evidence="2">Uncharacterized protein</fullName>
    </submittedName>
</protein>
<dbReference type="InterPro" id="IPR025649">
    <property type="entry name" value="DUF4360"/>
</dbReference>
<dbReference type="OrthoDB" id="152248at2759"/>
<evidence type="ECO:0000313" key="3">
    <source>
        <dbReference type="Proteomes" id="UP000265515"/>
    </source>
</evidence>
<dbReference type="PANTHER" id="PTHR38847:SF1">
    <property type="entry name" value="PSEUDOURIDINE SYNTHASE RSUA_RLUA-LIKE DOMAIN-CONTAINING PROTEIN"/>
    <property type="match status" value="1"/>
</dbReference>